<dbReference type="InterPro" id="IPR051398">
    <property type="entry name" value="Polysacch_Deacetylase"/>
</dbReference>
<dbReference type="Gene3D" id="3.20.20.370">
    <property type="entry name" value="Glycoside hydrolase/deacetylase"/>
    <property type="match status" value="1"/>
</dbReference>
<evidence type="ECO:0000313" key="1">
    <source>
        <dbReference type="EMBL" id="KFI19693.1"/>
    </source>
</evidence>
<evidence type="ECO:0000313" key="2">
    <source>
        <dbReference type="Proteomes" id="UP000028839"/>
    </source>
</evidence>
<dbReference type="GO" id="GO:0005975">
    <property type="term" value="P:carbohydrate metabolic process"/>
    <property type="evidence" value="ECO:0007669"/>
    <property type="project" value="InterPro"/>
</dbReference>
<reference evidence="1 2" key="1">
    <citation type="submission" date="2014-07" db="EMBL/GenBank/DDBJ databases">
        <title>Comparative analysis of Nitrosococcus oceani genome inventories of strains from Pacific and Atlantic gyres.</title>
        <authorList>
            <person name="Lim C.K."/>
            <person name="Wang L."/>
            <person name="Sayavedra-Soto L.A."/>
            <person name="Klotz M.G."/>
        </authorList>
    </citation>
    <scope>NUCLEOTIDE SEQUENCE [LARGE SCALE GENOMIC DNA]</scope>
    <source>
        <strain evidence="1 2">C-27</strain>
    </source>
</reference>
<dbReference type="OrthoDB" id="5801420at2"/>
<accession>A0A0E2Z241</accession>
<comment type="caution">
    <text evidence="1">The sequence shown here is derived from an EMBL/GenBank/DDBJ whole genome shotgun (WGS) entry which is preliminary data.</text>
</comment>
<gene>
    <name evidence="1" type="ORF">IB75_07760</name>
</gene>
<protein>
    <submittedName>
        <fullName evidence="1">Uncharacterized protein</fullName>
    </submittedName>
</protein>
<dbReference type="HOGENOM" id="CLU_920797_0_0_6"/>
<proteinExistence type="predicted"/>
<sequence length="302" mass="34581">MNWIKRLESIPWFHRDKISRAFSIPILCYHSWVAKGDAYQGNDHVALESDLKELGRRQYQVIPLTTLVGVLRSKKPLEFLTDRKLVGLTCDDGTDFDYYDCKEDENGTVSSLHSILERSEQWLPRFDDGPRAVSFVIASREARDILDRTCFNGRGEWRDSWWAECAAKNILGIANHSWDHVHDGLPLVRQRNNKKGSFFEIATFDDAEGQIADAQRYLSDKTNGKALPLFCYPYGHVSPYLCDDYFPNHGVRLGIEAAFSTAGASVRSDTNVWDIPRFVCGWHWKSPEEFSALLDAVERGER</sequence>
<name>A0A0E2Z241_9GAMM</name>
<dbReference type="PANTHER" id="PTHR34216">
    <property type="match status" value="1"/>
</dbReference>
<dbReference type="Proteomes" id="UP000028839">
    <property type="component" value="Unassembled WGS sequence"/>
</dbReference>
<dbReference type="InterPro" id="IPR011330">
    <property type="entry name" value="Glyco_hydro/deAcase_b/a-brl"/>
</dbReference>
<organism evidence="1 2">
    <name type="scientific">Nitrosococcus oceani C-27</name>
    <dbReference type="NCBI Taxonomy" id="314279"/>
    <lineage>
        <taxon>Bacteria</taxon>
        <taxon>Pseudomonadati</taxon>
        <taxon>Pseudomonadota</taxon>
        <taxon>Gammaproteobacteria</taxon>
        <taxon>Chromatiales</taxon>
        <taxon>Chromatiaceae</taxon>
        <taxon>Nitrosococcus</taxon>
    </lineage>
</organism>
<dbReference type="EMBL" id="JPGN01000043">
    <property type="protein sequence ID" value="KFI19693.1"/>
    <property type="molecule type" value="Genomic_DNA"/>
</dbReference>
<dbReference type="PANTHER" id="PTHR34216:SF3">
    <property type="entry name" value="POLY-BETA-1,6-N-ACETYL-D-GLUCOSAMINE N-DEACETYLASE"/>
    <property type="match status" value="1"/>
</dbReference>
<dbReference type="AlphaFoldDB" id="A0A0E2Z241"/>
<dbReference type="SUPFAM" id="SSF88713">
    <property type="entry name" value="Glycoside hydrolase/deacetylase"/>
    <property type="match status" value="1"/>
</dbReference>